<evidence type="ECO:0000313" key="1">
    <source>
        <dbReference type="EMBL" id="KAF9451361.1"/>
    </source>
</evidence>
<accession>A0A9P5XKE9</accession>
<dbReference type="Proteomes" id="UP000807342">
    <property type="component" value="Unassembled WGS sequence"/>
</dbReference>
<sequence length="153" mass="16220">MLVLSTLHSLLAQILSPGKLHTAVLLTPAGELVSVASKPQRPKDEVRVIAGLGGEVWRETKEQGIGMVDSELGKILVLPVDDGPENSDPARFLHRPPLMLLALNASEDVGWEEMQSKGAALASHLAKPFGQFREVLSPATSNGLSSPGSTRLA</sequence>
<comment type="caution">
    <text evidence="1">The sequence shown here is derived from an EMBL/GenBank/DDBJ whole genome shotgun (WGS) entry which is preliminary data.</text>
</comment>
<dbReference type="AlphaFoldDB" id="A0A9P5XKE9"/>
<proteinExistence type="predicted"/>
<evidence type="ECO:0000313" key="2">
    <source>
        <dbReference type="Proteomes" id="UP000807342"/>
    </source>
</evidence>
<dbReference type="OrthoDB" id="3201641at2759"/>
<reference evidence="1" key="1">
    <citation type="submission" date="2020-11" db="EMBL/GenBank/DDBJ databases">
        <authorList>
            <consortium name="DOE Joint Genome Institute"/>
            <person name="Ahrendt S."/>
            <person name="Riley R."/>
            <person name="Andreopoulos W."/>
            <person name="Labutti K."/>
            <person name="Pangilinan J."/>
            <person name="Ruiz-Duenas F.J."/>
            <person name="Barrasa J.M."/>
            <person name="Sanchez-Garcia M."/>
            <person name="Camarero S."/>
            <person name="Miyauchi S."/>
            <person name="Serrano A."/>
            <person name="Linde D."/>
            <person name="Babiker R."/>
            <person name="Drula E."/>
            <person name="Ayuso-Fernandez I."/>
            <person name="Pacheco R."/>
            <person name="Padilla G."/>
            <person name="Ferreira P."/>
            <person name="Barriuso J."/>
            <person name="Kellner H."/>
            <person name="Castanera R."/>
            <person name="Alfaro M."/>
            <person name="Ramirez L."/>
            <person name="Pisabarro A.G."/>
            <person name="Kuo A."/>
            <person name="Tritt A."/>
            <person name="Lipzen A."/>
            <person name="He G."/>
            <person name="Yan M."/>
            <person name="Ng V."/>
            <person name="Cullen D."/>
            <person name="Martin F."/>
            <person name="Rosso M.-N."/>
            <person name="Henrissat B."/>
            <person name="Hibbett D."/>
            <person name="Martinez A.T."/>
            <person name="Grigoriev I.V."/>
        </authorList>
    </citation>
    <scope>NUCLEOTIDE SEQUENCE</scope>
    <source>
        <strain evidence="1">MF-IS2</strain>
    </source>
</reference>
<dbReference type="Gene3D" id="3.30.450.30">
    <property type="entry name" value="Dynein light chain 2a, cytoplasmic"/>
    <property type="match status" value="1"/>
</dbReference>
<protein>
    <submittedName>
        <fullName evidence="1">Uncharacterized protein</fullName>
    </submittedName>
</protein>
<dbReference type="SUPFAM" id="SSF103196">
    <property type="entry name" value="Roadblock/LC7 domain"/>
    <property type="match status" value="1"/>
</dbReference>
<keyword evidence="2" id="KW-1185">Reference proteome</keyword>
<name>A0A9P5XKE9_9AGAR</name>
<organism evidence="1 2">
    <name type="scientific">Macrolepiota fuliginosa MF-IS2</name>
    <dbReference type="NCBI Taxonomy" id="1400762"/>
    <lineage>
        <taxon>Eukaryota</taxon>
        <taxon>Fungi</taxon>
        <taxon>Dikarya</taxon>
        <taxon>Basidiomycota</taxon>
        <taxon>Agaricomycotina</taxon>
        <taxon>Agaricomycetes</taxon>
        <taxon>Agaricomycetidae</taxon>
        <taxon>Agaricales</taxon>
        <taxon>Agaricineae</taxon>
        <taxon>Agaricaceae</taxon>
        <taxon>Macrolepiota</taxon>
    </lineage>
</organism>
<dbReference type="EMBL" id="MU151086">
    <property type="protein sequence ID" value="KAF9451361.1"/>
    <property type="molecule type" value="Genomic_DNA"/>
</dbReference>
<gene>
    <name evidence="1" type="ORF">P691DRAFT_807915</name>
</gene>